<proteinExistence type="predicted"/>
<evidence type="ECO:0000256" key="1">
    <source>
        <dbReference type="SAM" id="Phobius"/>
    </source>
</evidence>
<organism evidence="2">
    <name type="scientific">hydrothermal vent metagenome</name>
    <dbReference type="NCBI Taxonomy" id="652676"/>
    <lineage>
        <taxon>unclassified sequences</taxon>
        <taxon>metagenomes</taxon>
        <taxon>ecological metagenomes</taxon>
    </lineage>
</organism>
<dbReference type="AlphaFoldDB" id="A0A3B0UWK8"/>
<dbReference type="EMBL" id="UOEX01000025">
    <property type="protein sequence ID" value="VAW33230.1"/>
    <property type="molecule type" value="Genomic_DNA"/>
</dbReference>
<name>A0A3B0UWK8_9ZZZZ</name>
<feature type="transmembrane region" description="Helical" evidence="1">
    <location>
        <begin position="15"/>
        <end position="35"/>
    </location>
</feature>
<evidence type="ECO:0000313" key="2">
    <source>
        <dbReference type="EMBL" id="VAW33230.1"/>
    </source>
</evidence>
<protein>
    <submittedName>
        <fullName evidence="2">Uncharacterized protein</fullName>
    </submittedName>
</protein>
<keyword evidence="1" id="KW-0812">Transmembrane</keyword>
<keyword evidence="1" id="KW-0472">Membrane</keyword>
<reference evidence="2" key="1">
    <citation type="submission" date="2018-06" db="EMBL/GenBank/DDBJ databases">
        <authorList>
            <person name="Zhirakovskaya E."/>
        </authorList>
    </citation>
    <scope>NUCLEOTIDE SEQUENCE</scope>
</reference>
<accession>A0A3B0UWK8</accession>
<keyword evidence="1" id="KW-1133">Transmembrane helix</keyword>
<sequence length="82" mass="9450">MIVEFLDYLRAHLRALARLGIAFIVLLLCIDIFVIDKTHAHTAIQHFPGFWTIFGFVVGAGLIIVAKWFGRQGIRQKEDYYD</sequence>
<gene>
    <name evidence="2" type="ORF">MNBD_DELTA03-22</name>
</gene>
<feature type="transmembrane region" description="Helical" evidence="1">
    <location>
        <begin position="47"/>
        <end position="69"/>
    </location>
</feature>